<evidence type="ECO:0000313" key="2">
    <source>
        <dbReference type="EMBL" id="APC41668.1"/>
    </source>
</evidence>
<protein>
    <submittedName>
        <fullName evidence="2">Uncharacterized protein</fullName>
    </submittedName>
</protein>
<sequence length="245" mass="28558">MYSGSKYDVAIIVICLIIIAFVSTMMRSEIEKSKTKIRDGIIAVLAMIGFLGLSVLSLKFKKFEYFLFSLFLMLFVFVIIKDIKSFLLKRNYSRLKSISIKVKYAGTYNLIFLIILTFQSITMHQSASKLEFISDIFIIIILVIDLPLDYLANKYLNFYESGIFINTGAFSNKIIEHAQLVTYKKVESLTFLEYEKGKFILNIQADKSIKKLDCKYRIKNYEKKEIISFVCNFIEEEKIIILKEY</sequence>
<dbReference type="EMBL" id="CP015756">
    <property type="protein sequence ID" value="APC41668.1"/>
    <property type="molecule type" value="Genomic_DNA"/>
</dbReference>
<dbReference type="Proteomes" id="UP000182569">
    <property type="component" value="Chromosome"/>
</dbReference>
<accession>A0A1J0GJX3</accession>
<organism evidence="2 3">
    <name type="scientific">Clostridium estertheticum subsp. estertheticum</name>
    <dbReference type="NCBI Taxonomy" id="1552"/>
    <lineage>
        <taxon>Bacteria</taxon>
        <taxon>Bacillati</taxon>
        <taxon>Bacillota</taxon>
        <taxon>Clostridia</taxon>
        <taxon>Eubacteriales</taxon>
        <taxon>Clostridiaceae</taxon>
        <taxon>Clostridium</taxon>
    </lineage>
</organism>
<dbReference type="OrthoDB" id="10019464at2"/>
<evidence type="ECO:0000313" key="3">
    <source>
        <dbReference type="Proteomes" id="UP000182569"/>
    </source>
</evidence>
<feature type="transmembrane region" description="Helical" evidence="1">
    <location>
        <begin position="133"/>
        <end position="152"/>
    </location>
</feature>
<gene>
    <name evidence="2" type="ORF">A7L45_17125</name>
</gene>
<feature type="transmembrane region" description="Helical" evidence="1">
    <location>
        <begin position="104"/>
        <end position="121"/>
    </location>
</feature>
<name>A0A1J0GJX3_9CLOT</name>
<reference evidence="3" key="1">
    <citation type="journal article" date="2016" name="Front. Microbiol.">
        <title>Complete Genome Sequence of Clostridium estertheticum DSM 8809, a Microbe Identified in Spoiled Vacuum Packed Beef.</title>
        <authorList>
            <person name="Yu Z."/>
            <person name="Gunn L."/>
            <person name="Brennan E."/>
            <person name="Reid R."/>
            <person name="Wall P.G."/>
            <person name="Gaora O.P."/>
            <person name="Hurley D."/>
            <person name="Bolton D."/>
            <person name="Fanning S."/>
        </authorList>
    </citation>
    <scope>NUCLEOTIDE SEQUENCE [LARGE SCALE GENOMIC DNA]</scope>
    <source>
        <strain evidence="3">DSM 8809</strain>
    </source>
</reference>
<feature type="transmembrane region" description="Helical" evidence="1">
    <location>
        <begin position="6"/>
        <end position="28"/>
    </location>
</feature>
<dbReference type="KEGG" id="ceu:A7L45_17125"/>
<keyword evidence="1" id="KW-1133">Transmembrane helix</keyword>
<proteinExistence type="predicted"/>
<keyword evidence="3" id="KW-1185">Reference proteome</keyword>
<dbReference type="AlphaFoldDB" id="A0A1J0GJX3"/>
<keyword evidence="1" id="KW-0812">Transmembrane</keyword>
<keyword evidence="1" id="KW-0472">Membrane</keyword>
<evidence type="ECO:0000256" key="1">
    <source>
        <dbReference type="SAM" id="Phobius"/>
    </source>
</evidence>
<feature type="transmembrane region" description="Helical" evidence="1">
    <location>
        <begin position="65"/>
        <end position="83"/>
    </location>
</feature>
<feature type="transmembrane region" description="Helical" evidence="1">
    <location>
        <begin position="40"/>
        <end position="59"/>
    </location>
</feature>
<dbReference type="RefSeq" id="WP_071613960.1">
    <property type="nucleotide sequence ID" value="NZ_CP015756.1"/>
</dbReference>